<name>A0ABS1JCR1_9BACL</name>
<dbReference type="RefSeq" id="WP_201636219.1">
    <property type="nucleotide sequence ID" value="NZ_JAEQNB010000004.1"/>
</dbReference>
<dbReference type="SUPFAM" id="SSF49265">
    <property type="entry name" value="Fibronectin type III"/>
    <property type="match status" value="3"/>
</dbReference>
<dbReference type="InterPro" id="IPR013783">
    <property type="entry name" value="Ig-like_fold"/>
</dbReference>
<dbReference type="Gene3D" id="2.60.40.10">
    <property type="entry name" value="Immunoglobulins"/>
    <property type="match status" value="4"/>
</dbReference>
<dbReference type="Pfam" id="PF18370">
    <property type="entry name" value="RGI_lyase"/>
    <property type="match status" value="2"/>
</dbReference>
<evidence type="ECO:0000256" key="1">
    <source>
        <dbReference type="ARBA" id="ARBA00022737"/>
    </source>
</evidence>
<organism evidence="3 4">
    <name type="scientific">Tumebacillus amylolyticus</name>
    <dbReference type="NCBI Taxonomy" id="2801339"/>
    <lineage>
        <taxon>Bacteria</taxon>
        <taxon>Bacillati</taxon>
        <taxon>Bacillota</taxon>
        <taxon>Bacilli</taxon>
        <taxon>Bacillales</taxon>
        <taxon>Alicyclobacillaceae</taxon>
        <taxon>Tumebacillus</taxon>
    </lineage>
</organism>
<dbReference type="InterPro" id="IPR036116">
    <property type="entry name" value="FN3_sf"/>
</dbReference>
<keyword evidence="4" id="KW-1185">Reference proteome</keyword>
<evidence type="ECO:0000313" key="3">
    <source>
        <dbReference type="EMBL" id="MBL0387829.1"/>
    </source>
</evidence>
<dbReference type="Proteomes" id="UP000602284">
    <property type="component" value="Unassembled WGS sequence"/>
</dbReference>
<evidence type="ECO:0000313" key="4">
    <source>
        <dbReference type="Proteomes" id="UP000602284"/>
    </source>
</evidence>
<dbReference type="InterPro" id="IPR041624">
    <property type="entry name" value="RGI_lyase"/>
</dbReference>
<accession>A0ABS1JCR1</accession>
<dbReference type="CDD" id="cd00063">
    <property type="entry name" value="FN3"/>
    <property type="match status" value="1"/>
</dbReference>
<dbReference type="Gene3D" id="2.60.120.260">
    <property type="entry name" value="Galactose-binding domain-like"/>
    <property type="match status" value="1"/>
</dbReference>
<feature type="domain" description="Fibronectin type-III" evidence="2">
    <location>
        <begin position="645"/>
        <end position="730"/>
    </location>
</feature>
<protein>
    <recommendedName>
        <fullName evidence="2">Fibronectin type-III domain-containing protein</fullName>
    </recommendedName>
</protein>
<gene>
    <name evidence="3" type="ORF">JJB07_14405</name>
</gene>
<reference evidence="3 4" key="1">
    <citation type="submission" date="2021-01" db="EMBL/GenBank/DDBJ databases">
        <title>Tumebacillus sp. strain ITR2 16S ribosomal RNA gene Genome sequencing and assembly.</title>
        <authorList>
            <person name="Kang M."/>
        </authorList>
    </citation>
    <scope>NUCLEOTIDE SEQUENCE [LARGE SCALE GENOMIC DNA]</scope>
    <source>
        <strain evidence="3 4">ITR2</strain>
    </source>
</reference>
<keyword evidence="1" id="KW-0677">Repeat</keyword>
<dbReference type="InterPro" id="IPR003961">
    <property type="entry name" value="FN3_dom"/>
</dbReference>
<comment type="caution">
    <text evidence="3">The sequence shown here is derived from an EMBL/GenBank/DDBJ whole genome shotgun (WGS) entry which is preliminary data.</text>
</comment>
<dbReference type="PANTHER" id="PTHR13817">
    <property type="entry name" value="TITIN"/>
    <property type="match status" value="1"/>
</dbReference>
<dbReference type="InterPro" id="IPR050964">
    <property type="entry name" value="Striated_Muscle_Regulatory"/>
</dbReference>
<dbReference type="PROSITE" id="PS50853">
    <property type="entry name" value="FN3"/>
    <property type="match status" value="2"/>
</dbReference>
<feature type="domain" description="Fibronectin type-III" evidence="2">
    <location>
        <begin position="41"/>
        <end position="125"/>
    </location>
</feature>
<sequence>MAKQKHIRTKIKRSGIAILSALLLVSANIIVPLTASTAYAATGPVTLSGTAGNAQATLTWESVPNASGYDVYRNGTKLTSTPIPDTSYVDKTVINGTTYSYTVSAIVGGTSSAQSNPVSLLPKSTPGLLRRMATTTGVTNLTDGDNATYTSLPASTTQTFLLPTPAKVTGLNATSDNPYMQVKLYDTAGTVVGTYTPSNPPVNAFTALNLQHVAKVVVFNTNQYYPKNMLDLEITGLPDSEVSPTGLTANPGNAQVSFQWDSLAGVTEYNLYRNGMQTSNKVNTAPIAGTTFTDTNVINGNTYSYYLAPITATGEGVPSYVTALPKSPAGLLRGLASTTGVTNLTDGDNATYTPLPASGTETFLLPTPAKVTGLNATSDNPYMQVKLYDTAGTLVGTYTPSNPPINAFTSLSLQHVAKVVVVNTNQYYPKNMQDLNLLGTPDSEVSPTGLAANPGNAQVSFQWDSLSGVTEYNLYRNGVQSSNKVNSTPITGTTFTDTNVINGNTYTFYLAPITATGEGVPSYVTALPKSPAGLLRGHASTTGETNLTDGDNATYTSLPASGTQTFVLPAPAKVTGLNSTSDNPYLQVKLYDTTGTLLGTYNTSNPPVNAFTPLNFQNVAKVVVVNTNQFYSKNMNDLEITGTYQLTAPVGLTGQAGDEQATLTWTESQGAVSYNVYRDGVKINTAPVTSTTFTEAGLTNGTTYTYFITAVNEGGESGASNTISLTPQAADPNLLINPSFENGTASDTPGLQVGKNWTPYVPTGASPNLAVVTSPVYSGTYAQKISGSGIPNGSAIDIYQAVAAQGNTAYTVSGMYNIESLNNAFVQLYVDFYDADGHFIKSNSVKYGVTVPSYMMVTDNNAEPGYMLMVNNLTTSGYVQLTNSFTTPENTATFRLYAVLRASADNASGTFYVDDMSVIHN</sequence>
<evidence type="ECO:0000259" key="2">
    <source>
        <dbReference type="PROSITE" id="PS50853"/>
    </source>
</evidence>
<dbReference type="SMART" id="SM00060">
    <property type="entry name" value="FN3"/>
    <property type="match status" value="4"/>
</dbReference>
<dbReference type="PANTHER" id="PTHR13817:SF151">
    <property type="entry name" value="TITIN"/>
    <property type="match status" value="1"/>
</dbReference>
<dbReference type="EMBL" id="JAEQNB010000004">
    <property type="protein sequence ID" value="MBL0387829.1"/>
    <property type="molecule type" value="Genomic_DNA"/>
</dbReference>
<proteinExistence type="predicted"/>